<comment type="caution">
    <text evidence="7">The sequence shown here is derived from an EMBL/GenBank/DDBJ whole genome shotgun (WGS) entry which is preliminary data.</text>
</comment>
<comment type="subcellular location">
    <subcellularLocation>
        <location evidence="1">Cell membrane</location>
        <topology evidence="1">Peripheral membrane protein</topology>
    </subcellularLocation>
</comment>
<evidence type="ECO:0000256" key="1">
    <source>
        <dbReference type="ARBA" id="ARBA00004202"/>
    </source>
</evidence>
<evidence type="ECO:0000256" key="5">
    <source>
        <dbReference type="ARBA" id="ARBA00022944"/>
    </source>
</evidence>
<dbReference type="Proteomes" id="UP000751196">
    <property type="component" value="Unassembled WGS sequence"/>
</dbReference>
<proteinExistence type="inferred from homology"/>
<gene>
    <name evidence="7" type="ORF">KTJ72_00185</name>
</gene>
<dbReference type="InterPro" id="IPR043149">
    <property type="entry name" value="TagF_N"/>
</dbReference>
<evidence type="ECO:0000313" key="7">
    <source>
        <dbReference type="EMBL" id="MBV0914331.1"/>
    </source>
</evidence>
<evidence type="ECO:0000313" key="8">
    <source>
        <dbReference type="Proteomes" id="UP000751196"/>
    </source>
</evidence>
<keyword evidence="3" id="KW-1003">Cell membrane</keyword>
<keyword evidence="5" id="KW-0777">Teichoic acid biosynthesis</keyword>
<evidence type="ECO:0000256" key="2">
    <source>
        <dbReference type="ARBA" id="ARBA00010488"/>
    </source>
</evidence>
<comment type="similarity">
    <text evidence="2">Belongs to the CDP-glycerol glycerophosphotransferase family.</text>
</comment>
<keyword evidence="8" id="KW-1185">Reference proteome</keyword>
<evidence type="ECO:0000256" key="3">
    <source>
        <dbReference type="ARBA" id="ARBA00022475"/>
    </source>
</evidence>
<dbReference type="InterPro" id="IPR051612">
    <property type="entry name" value="Teichoic_Acid_Biosynth"/>
</dbReference>
<name>A0ABS6M2L3_9LACO</name>
<dbReference type="RefSeq" id="WP_181399588.1">
    <property type="nucleotide sequence ID" value="NZ_JAHQYH010000001.1"/>
</dbReference>
<dbReference type="InterPro" id="IPR043148">
    <property type="entry name" value="TagF_C"/>
</dbReference>
<reference evidence="7 8" key="1">
    <citation type="submission" date="2021-06" db="EMBL/GenBank/DDBJ databases">
        <title>Draft genome sequence of a glucan synthesizing Apilactobacillus waqareii isolate HBW1.</title>
        <authorList>
            <person name="Anwar M.A."/>
        </authorList>
    </citation>
    <scope>NUCLEOTIDE SEQUENCE [LARGE SCALE GENOMIC DNA]</scope>
    <source>
        <strain evidence="7 8">HBW1</strain>
    </source>
</reference>
<dbReference type="EMBL" id="JAHQYH010000001">
    <property type="protein sequence ID" value="MBV0914331.1"/>
    <property type="molecule type" value="Genomic_DNA"/>
</dbReference>
<sequence length="388" mass="44945">MVGSVLKVMYIFLIKIVSLLFYFRKKENVIYIMSFDNNLGLIKSMARRLPKNKRLYVYYESSSEAAATDLAAYGIKTVLFKDGFKLIFDLIPKIMASNVIFCDNYFPFMGGIAHPKDLKVVQLWHANGAIKKFGWEDASTKDRSASDKRRFQKVYNSFDEYVVASETMGHVFENSYHVSFDKMKMIGYPRSDRLFKEKWQKIARRRVYSFAPQLKGKRVILYAPTYRDEGRSFNPPKGVIKALSNDPNAMVVVKLHPLLKDLEEKLQKESKSPNVMFSNQLSTTDLLAVTDTLVTDYSSVAFDYSLLPNAHSLLFFMFDLDQYKQNPGIQDDLLNWLPTNPITSLDDLRKAISEDKQTDFTNFNHHWNKYNDGFATSRVIDRYIKTLK</sequence>
<dbReference type="Gene3D" id="3.40.50.12580">
    <property type="match status" value="1"/>
</dbReference>
<dbReference type="SUPFAM" id="SSF53756">
    <property type="entry name" value="UDP-Glycosyltransferase/glycogen phosphorylase"/>
    <property type="match status" value="1"/>
</dbReference>
<keyword evidence="4" id="KW-0808">Transferase</keyword>
<evidence type="ECO:0000256" key="6">
    <source>
        <dbReference type="ARBA" id="ARBA00023136"/>
    </source>
</evidence>
<dbReference type="Pfam" id="PF04464">
    <property type="entry name" value="Glyphos_transf"/>
    <property type="match status" value="1"/>
</dbReference>
<dbReference type="InterPro" id="IPR007554">
    <property type="entry name" value="Glycerophosphate_synth"/>
</dbReference>
<dbReference type="Gene3D" id="3.40.50.11820">
    <property type="match status" value="1"/>
</dbReference>
<protein>
    <submittedName>
        <fullName evidence="7">CDP-glycerol glycerophosphotransferase family protein</fullName>
    </submittedName>
</protein>
<dbReference type="PANTHER" id="PTHR37316">
    <property type="entry name" value="TEICHOIC ACID GLYCEROL-PHOSPHATE PRIMASE"/>
    <property type="match status" value="1"/>
</dbReference>
<accession>A0ABS6M2L3</accession>
<keyword evidence="6" id="KW-0472">Membrane</keyword>
<dbReference type="PANTHER" id="PTHR37316:SF3">
    <property type="entry name" value="TEICHOIC ACID GLYCEROL-PHOSPHATE TRANSFERASE"/>
    <property type="match status" value="1"/>
</dbReference>
<organism evidence="7 8">
    <name type="scientific">Apilactobacillus waqarii</name>
    <dbReference type="NCBI Taxonomy" id="2851006"/>
    <lineage>
        <taxon>Bacteria</taxon>
        <taxon>Bacillati</taxon>
        <taxon>Bacillota</taxon>
        <taxon>Bacilli</taxon>
        <taxon>Lactobacillales</taxon>
        <taxon>Lactobacillaceae</taxon>
        <taxon>Apilactobacillus</taxon>
    </lineage>
</organism>
<evidence type="ECO:0000256" key="4">
    <source>
        <dbReference type="ARBA" id="ARBA00022679"/>
    </source>
</evidence>